<reference evidence="2 3" key="2">
    <citation type="submission" date="2020-08" db="EMBL/GenBank/DDBJ databases">
        <title>Stappia taiwanensis sp. nov., isolated from a coastal thermal spring.</title>
        <authorList>
            <person name="Kampfer P."/>
        </authorList>
    </citation>
    <scope>NUCLEOTIDE SEQUENCE [LARGE SCALE GENOMIC DNA]</scope>
    <source>
        <strain evidence="2 3">DSM 23284</strain>
    </source>
</reference>
<dbReference type="PANTHER" id="PTHR40455">
    <property type="entry name" value="ANTITOXIN HIGA"/>
    <property type="match status" value="1"/>
</dbReference>
<dbReference type="EMBL" id="JACEON010000016">
    <property type="protein sequence ID" value="MBA4613205.1"/>
    <property type="molecule type" value="Genomic_DNA"/>
</dbReference>
<dbReference type="RefSeq" id="WP_181761394.1">
    <property type="nucleotide sequence ID" value="NZ_BMCR01000001.1"/>
</dbReference>
<evidence type="ECO:0000313" key="3">
    <source>
        <dbReference type="Proteomes" id="UP000559404"/>
    </source>
</evidence>
<evidence type="ECO:0000259" key="1">
    <source>
        <dbReference type="PROSITE" id="PS50943"/>
    </source>
</evidence>
<dbReference type="Gene3D" id="1.10.260.40">
    <property type="entry name" value="lambda repressor-like DNA-binding domains"/>
    <property type="match status" value="1"/>
</dbReference>
<name>A0A838XRZ0_9HYPH</name>
<dbReference type="CDD" id="cd00093">
    <property type="entry name" value="HTH_XRE"/>
    <property type="match status" value="1"/>
</dbReference>
<dbReference type="PROSITE" id="PS50943">
    <property type="entry name" value="HTH_CROC1"/>
    <property type="match status" value="1"/>
</dbReference>
<sequence>MKPKIIKTKAEYEAATAEIERLWGAEANTSDGDMLELLMLIVEDYETRNSVAIDADPVSLLKAHMEATGRTQSDLAELIGSASRASEILNRKRSLTKEHIFKINTKWKMPANLLIAPYELEVA</sequence>
<proteinExistence type="predicted"/>
<dbReference type="PANTHER" id="PTHR40455:SF1">
    <property type="entry name" value="ANTITOXIN HIGA"/>
    <property type="match status" value="1"/>
</dbReference>
<dbReference type="InterPro" id="IPR010982">
    <property type="entry name" value="Lambda_DNA-bd_dom_sf"/>
</dbReference>
<dbReference type="Proteomes" id="UP000559404">
    <property type="component" value="Unassembled WGS sequence"/>
</dbReference>
<comment type="caution">
    <text evidence="2">The sequence shown here is derived from an EMBL/GenBank/DDBJ whole genome shotgun (WGS) entry which is preliminary data.</text>
</comment>
<dbReference type="AlphaFoldDB" id="A0A838XRZ0"/>
<protein>
    <submittedName>
        <fullName evidence="2">Transcriptional regulator</fullName>
    </submittedName>
</protein>
<accession>A0A838XRZ0</accession>
<dbReference type="SUPFAM" id="SSF47413">
    <property type="entry name" value="lambda repressor-like DNA-binding domains"/>
    <property type="match status" value="1"/>
</dbReference>
<dbReference type="InterPro" id="IPR001387">
    <property type="entry name" value="Cro/C1-type_HTH"/>
</dbReference>
<evidence type="ECO:0000313" key="2">
    <source>
        <dbReference type="EMBL" id="MBA4613205.1"/>
    </source>
</evidence>
<reference evidence="2 3" key="1">
    <citation type="submission" date="2020-07" db="EMBL/GenBank/DDBJ databases">
        <authorList>
            <person name="Li M."/>
        </authorList>
    </citation>
    <scope>NUCLEOTIDE SEQUENCE [LARGE SCALE GENOMIC DNA]</scope>
    <source>
        <strain evidence="2 3">DSM 23284</strain>
    </source>
</reference>
<feature type="domain" description="HTH cro/C1-type" evidence="1">
    <location>
        <begin position="61"/>
        <end position="103"/>
    </location>
</feature>
<dbReference type="InterPro" id="IPR039060">
    <property type="entry name" value="Antitox_HigA"/>
</dbReference>
<organism evidence="2 3">
    <name type="scientific">Stappia taiwanensis</name>
    <dbReference type="NCBI Taxonomy" id="992267"/>
    <lineage>
        <taxon>Bacteria</taxon>
        <taxon>Pseudomonadati</taxon>
        <taxon>Pseudomonadota</taxon>
        <taxon>Alphaproteobacteria</taxon>
        <taxon>Hyphomicrobiales</taxon>
        <taxon>Stappiaceae</taxon>
        <taxon>Stappia</taxon>
    </lineage>
</organism>
<dbReference type="GO" id="GO:0006355">
    <property type="term" value="P:regulation of DNA-templated transcription"/>
    <property type="evidence" value="ECO:0007669"/>
    <property type="project" value="InterPro"/>
</dbReference>
<dbReference type="GO" id="GO:0001046">
    <property type="term" value="F:core promoter sequence-specific DNA binding"/>
    <property type="evidence" value="ECO:0007669"/>
    <property type="project" value="TreeGrafter"/>
</dbReference>
<keyword evidence="3" id="KW-1185">Reference proteome</keyword>
<gene>
    <name evidence="2" type="ORF">H1W37_16205</name>
</gene>